<feature type="region of interest" description="Disordered" evidence="1">
    <location>
        <begin position="168"/>
        <end position="211"/>
    </location>
</feature>
<dbReference type="EMBL" id="QKVK01000004">
    <property type="protein sequence ID" value="PZF76815.1"/>
    <property type="molecule type" value="Genomic_DNA"/>
</dbReference>
<evidence type="ECO:0000256" key="1">
    <source>
        <dbReference type="SAM" id="MobiDB-lite"/>
    </source>
</evidence>
<dbReference type="Proteomes" id="UP000248795">
    <property type="component" value="Unassembled WGS sequence"/>
</dbReference>
<keyword evidence="3" id="KW-1185">Reference proteome</keyword>
<organism evidence="2 3">
    <name type="scientific">Aestuariivirga litoralis</name>
    <dbReference type="NCBI Taxonomy" id="2650924"/>
    <lineage>
        <taxon>Bacteria</taxon>
        <taxon>Pseudomonadati</taxon>
        <taxon>Pseudomonadota</taxon>
        <taxon>Alphaproteobacteria</taxon>
        <taxon>Hyphomicrobiales</taxon>
        <taxon>Aestuariivirgaceae</taxon>
        <taxon>Aestuariivirga</taxon>
    </lineage>
</organism>
<gene>
    <name evidence="2" type="ORF">DK847_10095</name>
</gene>
<name>A0A2W2AMU7_9HYPH</name>
<sequence length="211" mass="21541">MAVTLFLSKLANTGAALVDVFTIVRCDSALGSDTINAQVDRISYAKTSSGAGQDRIEALVQSAGNVVVSAVPNGTTIPDGSGGMIPVNLVGGATYPPDAAGLIQVVYCFDNAMFGFDAAGGQISLPRSDILFHELSHAFHRANGTFNAADPEFQAISDENTYRAQVGLPLRDPTNHNGGQGPGDGRQVPTCTGMGPAGPTGPTGPSPCCSC</sequence>
<comment type="caution">
    <text evidence="2">The sequence shown here is derived from an EMBL/GenBank/DDBJ whole genome shotgun (WGS) entry which is preliminary data.</text>
</comment>
<reference evidence="3" key="1">
    <citation type="submission" date="2018-06" db="EMBL/GenBank/DDBJ databases">
        <title>Aestuariibacter litoralis strain KCTC 52945T.</title>
        <authorList>
            <person name="Li X."/>
            <person name="Salam N."/>
            <person name="Li J.-L."/>
            <person name="Chen Y.-M."/>
            <person name="Yang Z.-W."/>
            <person name="Zhang L.-Y."/>
            <person name="Han M.-X."/>
            <person name="Xiao M."/>
            <person name="Li W.-J."/>
        </authorList>
    </citation>
    <scope>NUCLEOTIDE SEQUENCE [LARGE SCALE GENOMIC DNA]</scope>
    <source>
        <strain evidence="3">KCTC 52945</strain>
    </source>
</reference>
<protein>
    <submittedName>
        <fullName evidence="2">Uncharacterized protein</fullName>
    </submittedName>
</protein>
<evidence type="ECO:0000313" key="3">
    <source>
        <dbReference type="Proteomes" id="UP000248795"/>
    </source>
</evidence>
<accession>A0A2W2AMU7</accession>
<evidence type="ECO:0000313" key="2">
    <source>
        <dbReference type="EMBL" id="PZF76815.1"/>
    </source>
</evidence>
<dbReference type="AlphaFoldDB" id="A0A2W2AMU7"/>
<proteinExistence type="predicted"/>